<dbReference type="OrthoDB" id="2537432at2759"/>
<feature type="region of interest" description="Disordered" evidence="1">
    <location>
        <begin position="89"/>
        <end position="119"/>
    </location>
</feature>
<dbReference type="EMBL" id="CABVLU010000003">
    <property type="protein sequence ID" value="VVT55845.1"/>
    <property type="molecule type" value="Genomic_DNA"/>
</dbReference>
<dbReference type="InterPro" id="IPR053203">
    <property type="entry name" value="Cisplatin_resist-associated"/>
</dbReference>
<feature type="compositionally biased region" description="Gly residues" evidence="1">
    <location>
        <begin position="1"/>
        <end position="10"/>
    </location>
</feature>
<gene>
    <name evidence="2" type="ORF">SAPINGB_P004767</name>
</gene>
<dbReference type="PANTHER" id="PTHR34693:SF1">
    <property type="entry name" value="PROTEIN PAR32"/>
    <property type="match status" value="1"/>
</dbReference>
<feature type="region of interest" description="Disordered" evidence="1">
    <location>
        <begin position="1"/>
        <end position="67"/>
    </location>
</feature>
<dbReference type="GeneID" id="43583582"/>
<protein>
    <submittedName>
        <fullName evidence="2">Uncharacterized protein</fullName>
    </submittedName>
</protein>
<evidence type="ECO:0000313" key="3">
    <source>
        <dbReference type="Proteomes" id="UP000398389"/>
    </source>
</evidence>
<reference evidence="2 3" key="1">
    <citation type="submission" date="2019-09" db="EMBL/GenBank/DDBJ databases">
        <authorList>
            <person name="Brejova B."/>
        </authorList>
    </citation>
    <scope>NUCLEOTIDE SEQUENCE [LARGE SCALE GENOMIC DNA]</scope>
</reference>
<evidence type="ECO:0000256" key="1">
    <source>
        <dbReference type="SAM" id="MobiDB-lite"/>
    </source>
</evidence>
<dbReference type="Proteomes" id="UP000398389">
    <property type="component" value="Unassembled WGS sequence"/>
</dbReference>
<keyword evidence="3" id="KW-1185">Reference proteome</keyword>
<name>A0A5E8C3V3_9ASCO</name>
<dbReference type="PANTHER" id="PTHR34693">
    <property type="entry name" value="PROTEIN PAR32"/>
    <property type="match status" value="1"/>
</dbReference>
<organism evidence="2 3">
    <name type="scientific">Magnusiomyces paraingens</name>
    <dbReference type="NCBI Taxonomy" id="2606893"/>
    <lineage>
        <taxon>Eukaryota</taxon>
        <taxon>Fungi</taxon>
        <taxon>Dikarya</taxon>
        <taxon>Ascomycota</taxon>
        <taxon>Saccharomycotina</taxon>
        <taxon>Dipodascomycetes</taxon>
        <taxon>Dipodascales</taxon>
        <taxon>Dipodascaceae</taxon>
        <taxon>Magnusiomyces</taxon>
    </lineage>
</organism>
<dbReference type="AlphaFoldDB" id="A0A5E8C3V3"/>
<accession>A0A5E8C3V3</accession>
<sequence>MVGIGRGGFGNRVASPKISAKEAPDSPEMEACLRVPSTPAPIQHFTSPNQTFRAGRGGWGNNMPVTKMNTMTPTEYLKEVERATAEPSRYSIGRGGRGNLVQKNKKEENNSDNLKPMFSLRSRRSINEEDGLWSRLKVTLSN</sequence>
<evidence type="ECO:0000313" key="2">
    <source>
        <dbReference type="EMBL" id="VVT55845.1"/>
    </source>
</evidence>
<dbReference type="Pfam" id="PF12223">
    <property type="entry name" value="DUF3602"/>
    <property type="match status" value="1"/>
</dbReference>
<dbReference type="RefSeq" id="XP_031855373.1">
    <property type="nucleotide sequence ID" value="XM_031999482.1"/>
</dbReference>
<proteinExistence type="predicted"/>
<dbReference type="InterPro" id="IPR022024">
    <property type="entry name" value="DUF3602"/>
</dbReference>